<name>A0A5C3MA31_9AGAR</name>
<keyword evidence="2" id="KW-0812">Transmembrane</keyword>
<gene>
    <name evidence="3" type="ORF">BDQ12DRAFT_732849</name>
</gene>
<feature type="transmembrane region" description="Helical" evidence="2">
    <location>
        <begin position="24"/>
        <end position="44"/>
    </location>
</feature>
<reference evidence="3 4" key="1">
    <citation type="journal article" date="2019" name="Nat. Ecol. Evol.">
        <title>Megaphylogeny resolves global patterns of mushroom evolution.</title>
        <authorList>
            <person name="Varga T."/>
            <person name="Krizsan K."/>
            <person name="Foldi C."/>
            <person name="Dima B."/>
            <person name="Sanchez-Garcia M."/>
            <person name="Sanchez-Ramirez S."/>
            <person name="Szollosi G.J."/>
            <person name="Szarkandi J.G."/>
            <person name="Papp V."/>
            <person name="Albert L."/>
            <person name="Andreopoulos W."/>
            <person name="Angelini C."/>
            <person name="Antonin V."/>
            <person name="Barry K.W."/>
            <person name="Bougher N.L."/>
            <person name="Buchanan P."/>
            <person name="Buyck B."/>
            <person name="Bense V."/>
            <person name="Catcheside P."/>
            <person name="Chovatia M."/>
            <person name="Cooper J."/>
            <person name="Damon W."/>
            <person name="Desjardin D."/>
            <person name="Finy P."/>
            <person name="Geml J."/>
            <person name="Haridas S."/>
            <person name="Hughes K."/>
            <person name="Justo A."/>
            <person name="Karasinski D."/>
            <person name="Kautmanova I."/>
            <person name="Kiss B."/>
            <person name="Kocsube S."/>
            <person name="Kotiranta H."/>
            <person name="LaButti K.M."/>
            <person name="Lechner B.E."/>
            <person name="Liimatainen K."/>
            <person name="Lipzen A."/>
            <person name="Lukacs Z."/>
            <person name="Mihaltcheva S."/>
            <person name="Morgado L.N."/>
            <person name="Niskanen T."/>
            <person name="Noordeloos M.E."/>
            <person name="Ohm R.A."/>
            <person name="Ortiz-Santana B."/>
            <person name="Ovrebo C."/>
            <person name="Racz N."/>
            <person name="Riley R."/>
            <person name="Savchenko A."/>
            <person name="Shiryaev A."/>
            <person name="Soop K."/>
            <person name="Spirin V."/>
            <person name="Szebenyi C."/>
            <person name="Tomsovsky M."/>
            <person name="Tulloss R.E."/>
            <person name="Uehling J."/>
            <person name="Grigoriev I.V."/>
            <person name="Vagvolgyi C."/>
            <person name="Papp T."/>
            <person name="Martin F.M."/>
            <person name="Miettinen O."/>
            <person name="Hibbett D.S."/>
            <person name="Nagy L.G."/>
        </authorList>
    </citation>
    <scope>NUCLEOTIDE SEQUENCE [LARGE SCALE GENOMIC DNA]</scope>
    <source>
        <strain evidence="3 4">CBS 166.37</strain>
    </source>
</reference>
<protein>
    <recommendedName>
        <fullName evidence="5">G-protein coupled receptors family 1 profile domain-containing protein</fullName>
    </recommendedName>
</protein>
<keyword evidence="2" id="KW-1133">Transmembrane helix</keyword>
<accession>A0A5C3MA31</accession>
<evidence type="ECO:0000313" key="3">
    <source>
        <dbReference type="EMBL" id="TFK42130.1"/>
    </source>
</evidence>
<organism evidence="3 4">
    <name type="scientific">Crucibulum laeve</name>
    <dbReference type="NCBI Taxonomy" id="68775"/>
    <lineage>
        <taxon>Eukaryota</taxon>
        <taxon>Fungi</taxon>
        <taxon>Dikarya</taxon>
        <taxon>Basidiomycota</taxon>
        <taxon>Agaricomycotina</taxon>
        <taxon>Agaricomycetes</taxon>
        <taxon>Agaricomycetidae</taxon>
        <taxon>Agaricales</taxon>
        <taxon>Agaricineae</taxon>
        <taxon>Nidulariaceae</taxon>
        <taxon>Crucibulum</taxon>
    </lineage>
</organism>
<feature type="region of interest" description="Disordered" evidence="1">
    <location>
        <begin position="351"/>
        <end position="370"/>
    </location>
</feature>
<dbReference type="AlphaFoldDB" id="A0A5C3MA31"/>
<dbReference type="EMBL" id="ML213593">
    <property type="protein sequence ID" value="TFK42130.1"/>
    <property type="molecule type" value="Genomic_DNA"/>
</dbReference>
<evidence type="ECO:0000313" key="4">
    <source>
        <dbReference type="Proteomes" id="UP000308652"/>
    </source>
</evidence>
<feature type="transmembrane region" description="Helical" evidence="2">
    <location>
        <begin position="139"/>
        <end position="164"/>
    </location>
</feature>
<evidence type="ECO:0000256" key="1">
    <source>
        <dbReference type="SAM" id="MobiDB-lite"/>
    </source>
</evidence>
<sequence length="370" mass="41908">MTYYGPDESAYDIFLERTFVAGDFISGLGYGIQLVLYVSCATFLWKQRKSRGRQSIFLLAYMSLLLLIETLFSAVQARTVQDIYIDNRNYPGGPWAYFLATQYLPINVMFYATLFVLTFLADLLVLWRCWVIWTASGRLIAYVVVAFPALMLLASFTMGTLWTLQSSQPGLSLYSALPMAYGTSYYIISLSVNMILTILITVRLLMYRRRILRTLPEEHSRHYVSLATIMIESAALYSVFALIFIITYAVNNPINQIFLASASSAQQISGYLIIYRLAEGRAWSSNTLANKLPTLKFASTDIESDTSHVDTCLEAPRRETTRINTRLDNFRHTSNFSDTTVPVTPSSMIKDETSTLGGITPQKEYPSLRY</sequence>
<dbReference type="OrthoDB" id="2641762at2759"/>
<proteinExistence type="predicted"/>
<feature type="transmembrane region" description="Helical" evidence="2">
    <location>
        <begin position="95"/>
        <end position="127"/>
    </location>
</feature>
<evidence type="ECO:0000256" key="2">
    <source>
        <dbReference type="SAM" id="Phobius"/>
    </source>
</evidence>
<feature type="transmembrane region" description="Helical" evidence="2">
    <location>
        <begin position="184"/>
        <end position="205"/>
    </location>
</feature>
<feature type="transmembrane region" description="Helical" evidence="2">
    <location>
        <begin position="56"/>
        <end position="75"/>
    </location>
</feature>
<evidence type="ECO:0008006" key="5">
    <source>
        <dbReference type="Google" id="ProtNLM"/>
    </source>
</evidence>
<feature type="transmembrane region" description="Helical" evidence="2">
    <location>
        <begin position="226"/>
        <end position="250"/>
    </location>
</feature>
<keyword evidence="4" id="KW-1185">Reference proteome</keyword>
<dbReference type="Proteomes" id="UP000308652">
    <property type="component" value="Unassembled WGS sequence"/>
</dbReference>
<keyword evidence="2" id="KW-0472">Membrane</keyword>